<protein>
    <submittedName>
        <fullName evidence="6">Tyrosine-type recombinase/integrase</fullName>
    </submittedName>
</protein>
<dbReference type="EMBL" id="JAEPBG010000024">
    <property type="protein sequence ID" value="MBK4738645.1"/>
    <property type="molecule type" value="Genomic_DNA"/>
</dbReference>
<sequence>MPYSWTDRGTVLIQLGRHHFAFYRGYLDGISLRALADRYLETTEDLGGEGELDLRVAKSMLKWIRGQLMVAAKRTGSNARLIRLPPEALRVTYGAHVPTLEAFREERDPYETFTEQELIDLFQEEYGNAAPGLDRRTERNNRLRNKQLAILRKIEDLTNADPSLSDAVGGWLDPAIAKRLQAAGLYTLEQLVGAVNNHGFRWYTKVPRIGVKAAKQIVDWLLLPETEAALGVKVSGRGIKPRKEWAVALTAPRAMTTDIVPLESFHVPHELNGAFGTNRGERSSLNARNDYEAIQVWLARYKAGSHTVRTYRKEAERFLLWSVLEAGKALSSLKVEDCIRYRDFLWYLGRQTPEVWAQYNRIPQQRWIGQRGIERFSPLWRPFEGPLSESSQKHSLVVLQSMMQWLTEQKYLHNNPFKAMPHLARRGTEGLDISRSLTVAEWRLVKAYLLKMPQDARYYRLRFILALAYSTGCRLSELVALRSGNLRSFTRAGESDLSWEIGVTGKGNKKRWVQLNPQVVNEIRSYFHYRGHESWRNIPNETPLIAAHPVPGRPGTPDDPLTSSRLYQVLKAFFAEVARSVSQEDFDTARKLNSASTHWLRHTFATHGIHNGMTLETIRELLGHTSLTTTSVYVTSEKDKRSREVEKLGDLATF</sequence>
<evidence type="ECO:0000256" key="2">
    <source>
        <dbReference type="ARBA" id="ARBA00022908"/>
    </source>
</evidence>
<dbReference type="InterPro" id="IPR050090">
    <property type="entry name" value="Tyrosine_recombinase_XerCD"/>
</dbReference>
<comment type="subcellular location">
    <subcellularLocation>
        <location evidence="1">Cytoplasm</location>
    </subcellularLocation>
</comment>
<dbReference type="InterPro" id="IPR011010">
    <property type="entry name" value="DNA_brk_join_enz"/>
</dbReference>
<dbReference type="AlphaFoldDB" id="A0A934SY16"/>
<dbReference type="GO" id="GO:0006310">
    <property type="term" value="P:DNA recombination"/>
    <property type="evidence" value="ECO:0007669"/>
    <property type="project" value="UniProtKB-KW"/>
</dbReference>
<gene>
    <name evidence="6" type="ORF">JJB74_28860</name>
</gene>
<keyword evidence="3" id="KW-0238">DNA-binding</keyword>
<keyword evidence="7" id="KW-1185">Reference proteome</keyword>
<evidence type="ECO:0000313" key="6">
    <source>
        <dbReference type="EMBL" id="MBK4738645.1"/>
    </source>
</evidence>
<dbReference type="Gene3D" id="1.10.443.10">
    <property type="entry name" value="Intergrase catalytic core"/>
    <property type="match status" value="1"/>
</dbReference>
<dbReference type="RefSeq" id="WP_200598014.1">
    <property type="nucleotide sequence ID" value="NZ_JAEPBG010000024.1"/>
</dbReference>
<name>A0A934SY16_9BURK</name>
<feature type="domain" description="Tyr recombinase" evidence="5">
    <location>
        <begin position="432"/>
        <end position="647"/>
    </location>
</feature>
<dbReference type="Pfam" id="PF00589">
    <property type="entry name" value="Phage_integrase"/>
    <property type="match status" value="1"/>
</dbReference>
<proteinExistence type="predicted"/>
<dbReference type="GO" id="GO:0005737">
    <property type="term" value="C:cytoplasm"/>
    <property type="evidence" value="ECO:0007669"/>
    <property type="project" value="UniProtKB-SubCell"/>
</dbReference>
<dbReference type="SUPFAM" id="SSF56349">
    <property type="entry name" value="DNA breaking-rejoining enzymes"/>
    <property type="match status" value="1"/>
</dbReference>
<dbReference type="InterPro" id="IPR013762">
    <property type="entry name" value="Integrase-like_cat_sf"/>
</dbReference>
<comment type="caution">
    <text evidence="6">The sequence shown here is derived from an EMBL/GenBank/DDBJ whole genome shotgun (WGS) entry which is preliminary data.</text>
</comment>
<evidence type="ECO:0000256" key="1">
    <source>
        <dbReference type="ARBA" id="ARBA00004496"/>
    </source>
</evidence>
<evidence type="ECO:0000313" key="7">
    <source>
        <dbReference type="Proteomes" id="UP000622890"/>
    </source>
</evidence>
<dbReference type="Pfam" id="PF12482">
    <property type="entry name" value="DUF3701"/>
    <property type="match status" value="1"/>
</dbReference>
<accession>A0A934SY16</accession>
<organism evidence="6 7">
    <name type="scientific">Noviherbaspirillum pedocola</name>
    <dbReference type="NCBI Taxonomy" id="2801341"/>
    <lineage>
        <taxon>Bacteria</taxon>
        <taxon>Pseudomonadati</taxon>
        <taxon>Pseudomonadota</taxon>
        <taxon>Betaproteobacteria</taxon>
        <taxon>Burkholderiales</taxon>
        <taxon>Oxalobacteraceae</taxon>
        <taxon>Noviherbaspirillum</taxon>
    </lineage>
</organism>
<keyword evidence="2" id="KW-0229">DNA integration</keyword>
<dbReference type="PANTHER" id="PTHR30349">
    <property type="entry name" value="PHAGE INTEGRASE-RELATED"/>
    <property type="match status" value="1"/>
</dbReference>
<dbReference type="Proteomes" id="UP000622890">
    <property type="component" value="Unassembled WGS sequence"/>
</dbReference>
<dbReference type="PROSITE" id="PS51898">
    <property type="entry name" value="TYR_RECOMBINASE"/>
    <property type="match status" value="1"/>
</dbReference>
<dbReference type="InterPro" id="IPR022169">
    <property type="entry name" value="DUF3701"/>
</dbReference>
<dbReference type="GO" id="GO:0003677">
    <property type="term" value="F:DNA binding"/>
    <property type="evidence" value="ECO:0007669"/>
    <property type="project" value="UniProtKB-KW"/>
</dbReference>
<evidence type="ECO:0000259" key="5">
    <source>
        <dbReference type="PROSITE" id="PS51898"/>
    </source>
</evidence>
<keyword evidence="4" id="KW-0233">DNA recombination</keyword>
<dbReference type="GO" id="GO:0015074">
    <property type="term" value="P:DNA integration"/>
    <property type="evidence" value="ECO:0007669"/>
    <property type="project" value="UniProtKB-KW"/>
</dbReference>
<dbReference type="PANTHER" id="PTHR30349:SF77">
    <property type="entry name" value="TYROSINE RECOMBINASE XERC"/>
    <property type="match status" value="1"/>
</dbReference>
<dbReference type="InterPro" id="IPR010998">
    <property type="entry name" value="Integrase_recombinase_N"/>
</dbReference>
<evidence type="ECO:0000256" key="4">
    <source>
        <dbReference type="ARBA" id="ARBA00023172"/>
    </source>
</evidence>
<dbReference type="CDD" id="cd00397">
    <property type="entry name" value="DNA_BRE_C"/>
    <property type="match status" value="1"/>
</dbReference>
<dbReference type="InterPro" id="IPR002104">
    <property type="entry name" value="Integrase_catalytic"/>
</dbReference>
<dbReference type="Gene3D" id="1.10.150.130">
    <property type="match status" value="1"/>
</dbReference>
<reference evidence="6" key="1">
    <citation type="submission" date="2021-01" db="EMBL/GenBank/DDBJ databases">
        <title>Genome sequence of strain Noviherbaspirillum sp. DKR-6.</title>
        <authorList>
            <person name="Chaudhary D.K."/>
        </authorList>
    </citation>
    <scope>NUCLEOTIDE SEQUENCE</scope>
    <source>
        <strain evidence="6">DKR-6</strain>
    </source>
</reference>
<evidence type="ECO:0000256" key="3">
    <source>
        <dbReference type="ARBA" id="ARBA00023125"/>
    </source>
</evidence>